<dbReference type="Proteomes" id="UP000886653">
    <property type="component" value="Unassembled WGS sequence"/>
</dbReference>
<sequence length="285" mass="31384">MVITRRAALAQAQAQRSTPTSNRAARRDRRTRQKDIPKTDSSSVSSKHIINTTKARAKKRDQSDTQSDKQPGPSSKKLAIDQTPTQPQPKPSLFGFKFDQITTSVSNRPFDPTLSYQFASSFPSATIFEPENAKAPSSKSPAVPIHSTTNVHNQSNPKPNSPMSKHDEEFAAMKLAINTATRLLVSALDTEPTDQESRVLMEGILADPSMRARVPAQLLEAYEEAKISQSDQQGGMKLMNYLVSVTAKAAQCAKQMVDNNRAARAKAKAEREARLRIDQQEPGVR</sequence>
<gene>
    <name evidence="2" type="ORF">CROQUDRAFT_440237</name>
</gene>
<accession>A0A9P6NQX3</accession>
<proteinExistence type="predicted"/>
<organism evidence="2 3">
    <name type="scientific">Cronartium quercuum f. sp. fusiforme G11</name>
    <dbReference type="NCBI Taxonomy" id="708437"/>
    <lineage>
        <taxon>Eukaryota</taxon>
        <taxon>Fungi</taxon>
        <taxon>Dikarya</taxon>
        <taxon>Basidiomycota</taxon>
        <taxon>Pucciniomycotina</taxon>
        <taxon>Pucciniomycetes</taxon>
        <taxon>Pucciniales</taxon>
        <taxon>Coleosporiaceae</taxon>
        <taxon>Cronartium</taxon>
    </lineage>
</organism>
<evidence type="ECO:0000256" key="1">
    <source>
        <dbReference type="SAM" id="MobiDB-lite"/>
    </source>
</evidence>
<evidence type="ECO:0000313" key="3">
    <source>
        <dbReference type="Proteomes" id="UP000886653"/>
    </source>
</evidence>
<feature type="compositionally biased region" description="Polar residues" evidence="1">
    <location>
        <begin position="39"/>
        <end position="54"/>
    </location>
</feature>
<feature type="region of interest" description="Disordered" evidence="1">
    <location>
        <begin position="1"/>
        <end position="95"/>
    </location>
</feature>
<dbReference type="AlphaFoldDB" id="A0A9P6NQX3"/>
<protein>
    <submittedName>
        <fullName evidence="2">Uncharacterized protein</fullName>
    </submittedName>
</protein>
<name>A0A9P6NQX3_9BASI</name>
<dbReference type="EMBL" id="MU167242">
    <property type="protein sequence ID" value="KAG0147946.1"/>
    <property type="molecule type" value="Genomic_DNA"/>
</dbReference>
<reference evidence="2" key="1">
    <citation type="submission" date="2013-11" db="EMBL/GenBank/DDBJ databases">
        <title>Genome sequence of the fusiform rust pathogen reveals effectors for host alternation and coevolution with pine.</title>
        <authorList>
            <consortium name="DOE Joint Genome Institute"/>
            <person name="Smith K."/>
            <person name="Pendleton A."/>
            <person name="Kubisiak T."/>
            <person name="Anderson C."/>
            <person name="Salamov A."/>
            <person name="Aerts A."/>
            <person name="Riley R."/>
            <person name="Clum A."/>
            <person name="Lindquist E."/>
            <person name="Ence D."/>
            <person name="Campbell M."/>
            <person name="Kronenberg Z."/>
            <person name="Feau N."/>
            <person name="Dhillon B."/>
            <person name="Hamelin R."/>
            <person name="Burleigh J."/>
            <person name="Smith J."/>
            <person name="Yandell M."/>
            <person name="Nelson C."/>
            <person name="Grigoriev I."/>
            <person name="Davis J."/>
        </authorList>
    </citation>
    <scope>NUCLEOTIDE SEQUENCE</scope>
    <source>
        <strain evidence="2">G11</strain>
    </source>
</reference>
<comment type="caution">
    <text evidence="2">The sequence shown here is derived from an EMBL/GenBank/DDBJ whole genome shotgun (WGS) entry which is preliminary data.</text>
</comment>
<feature type="compositionally biased region" description="Low complexity" evidence="1">
    <location>
        <begin position="1"/>
        <end position="16"/>
    </location>
</feature>
<evidence type="ECO:0000313" key="2">
    <source>
        <dbReference type="EMBL" id="KAG0147946.1"/>
    </source>
</evidence>
<keyword evidence="3" id="KW-1185">Reference proteome</keyword>